<evidence type="ECO:0000256" key="1">
    <source>
        <dbReference type="ARBA" id="ARBA00004496"/>
    </source>
</evidence>
<organism evidence="3 4">
    <name type="scientific">Lactuca saligna</name>
    <name type="common">Willowleaf lettuce</name>
    <dbReference type="NCBI Taxonomy" id="75948"/>
    <lineage>
        <taxon>Eukaryota</taxon>
        <taxon>Viridiplantae</taxon>
        <taxon>Streptophyta</taxon>
        <taxon>Embryophyta</taxon>
        <taxon>Tracheophyta</taxon>
        <taxon>Spermatophyta</taxon>
        <taxon>Magnoliopsida</taxon>
        <taxon>eudicotyledons</taxon>
        <taxon>Gunneridae</taxon>
        <taxon>Pentapetalae</taxon>
        <taxon>asterids</taxon>
        <taxon>campanulids</taxon>
        <taxon>Asterales</taxon>
        <taxon>Asteraceae</taxon>
        <taxon>Cichorioideae</taxon>
        <taxon>Cichorieae</taxon>
        <taxon>Lactucinae</taxon>
        <taxon>Lactuca</taxon>
    </lineage>
</organism>
<sequence length="227" mass="25962">MNPLPPCALISAATTRFSRFLTNRATERSNVYFPVKSSQWRDCRLAVTATTSITHISIVSVKIHHYGRKPRENHQGCQPWWLSPLISFLLPLAVVYGWLFAQNNGDIMNPGTARTTNVYYKQIMALSMKGYRVISVDIPRVWNNQEWVQAFEKFLDVIDVHHYVLTGIPNGPHEPFIADSVDFVLHRLMGMGWKTTLRRLSWLASTPYSMETIGSLPRLMSGRITLE</sequence>
<evidence type="ECO:0000313" key="4">
    <source>
        <dbReference type="Proteomes" id="UP001177003"/>
    </source>
</evidence>
<accession>A0AA35YTG5</accession>
<proteinExistence type="predicted"/>
<dbReference type="PANTHER" id="PTHR15913">
    <property type="entry name" value="ACID CLUSTER PROTEIN 33"/>
    <property type="match status" value="1"/>
</dbReference>
<dbReference type="GO" id="GO:0005737">
    <property type="term" value="C:cytoplasm"/>
    <property type="evidence" value="ECO:0007669"/>
    <property type="project" value="UniProtKB-SubCell"/>
</dbReference>
<gene>
    <name evidence="3" type="ORF">LSALG_LOCUS19574</name>
</gene>
<reference evidence="3" key="1">
    <citation type="submission" date="2023-04" db="EMBL/GenBank/DDBJ databases">
        <authorList>
            <person name="Vijverberg K."/>
            <person name="Xiong W."/>
            <person name="Schranz E."/>
        </authorList>
    </citation>
    <scope>NUCLEOTIDE SEQUENCE</scope>
</reference>
<dbReference type="Proteomes" id="UP001177003">
    <property type="component" value="Chromosome 4"/>
</dbReference>
<evidence type="ECO:0000313" key="3">
    <source>
        <dbReference type="EMBL" id="CAI9279794.1"/>
    </source>
</evidence>
<keyword evidence="4" id="KW-1185">Reference proteome</keyword>
<dbReference type="EMBL" id="OX465080">
    <property type="protein sequence ID" value="CAI9279794.1"/>
    <property type="molecule type" value="Genomic_DNA"/>
</dbReference>
<protein>
    <submittedName>
        <fullName evidence="3">Uncharacterized protein</fullName>
    </submittedName>
</protein>
<dbReference type="InterPro" id="IPR026151">
    <property type="entry name" value="Maspardin"/>
</dbReference>
<dbReference type="PANTHER" id="PTHR15913:SF0">
    <property type="entry name" value="MASPARDIN"/>
    <property type="match status" value="1"/>
</dbReference>
<keyword evidence="2" id="KW-0963">Cytoplasm</keyword>
<dbReference type="AlphaFoldDB" id="A0AA35YTG5"/>
<evidence type="ECO:0000256" key="2">
    <source>
        <dbReference type="ARBA" id="ARBA00022490"/>
    </source>
</evidence>
<name>A0AA35YTG5_LACSI</name>
<comment type="subcellular location">
    <subcellularLocation>
        <location evidence="1">Cytoplasm</location>
    </subcellularLocation>
</comment>